<dbReference type="Proteomes" id="UP001595692">
    <property type="component" value="Unassembled WGS sequence"/>
</dbReference>
<keyword evidence="2" id="KW-1185">Reference proteome</keyword>
<dbReference type="EMBL" id="JBHSAF010000006">
    <property type="protein sequence ID" value="MFC3913222.1"/>
    <property type="molecule type" value="Genomic_DNA"/>
</dbReference>
<gene>
    <name evidence="1" type="ORF">ACFOSS_07070</name>
</gene>
<organism evidence="1 2">
    <name type="scientific">Pseudaeromonas sharmana</name>
    <dbReference type="NCBI Taxonomy" id="328412"/>
    <lineage>
        <taxon>Bacteria</taxon>
        <taxon>Pseudomonadati</taxon>
        <taxon>Pseudomonadota</taxon>
        <taxon>Gammaproteobacteria</taxon>
        <taxon>Aeromonadales</taxon>
        <taxon>Aeromonadaceae</taxon>
        <taxon>Pseudaeromonas</taxon>
    </lineage>
</organism>
<proteinExistence type="predicted"/>
<name>A0ABV8CLY5_9GAMM</name>
<comment type="caution">
    <text evidence="1">The sequence shown here is derived from an EMBL/GenBank/DDBJ whole genome shotgun (WGS) entry which is preliminary data.</text>
</comment>
<accession>A0ABV8CLY5</accession>
<evidence type="ECO:0000313" key="2">
    <source>
        <dbReference type="Proteomes" id="UP001595692"/>
    </source>
</evidence>
<reference evidence="2" key="1">
    <citation type="journal article" date="2019" name="Int. J. Syst. Evol. Microbiol.">
        <title>The Global Catalogue of Microorganisms (GCM) 10K type strain sequencing project: providing services to taxonomists for standard genome sequencing and annotation.</title>
        <authorList>
            <consortium name="The Broad Institute Genomics Platform"/>
            <consortium name="The Broad Institute Genome Sequencing Center for Infectious Disease"/>
            <person name="Wu L."/>
            <person name="Ma J."/>
        </authorList>
    </citation>
    <scope>NUCLEOTIDE SEQUENCE [LARGE SCALE GENOMIC DNA]</scope>
    <source>
        <strain evidence="2">CCUG 54939</strain>
    </source>
</reference>
<evidence type="ECO:0000313" key="1">
    <source>
        <dbReference type="EMBL" id="MFC3913222.1"/>
    </source>
</evidence>
<protein>
    <submittedName>
        <fullName evidence="1">Uncharacterized protein</fullName>
    </submittedName>
</protein>
<dbReference type="RefSeq" id="WP_377151487.1">
    <property type="nucleotide sequence ID" value="NZ_JBHSAF010000006.1"/>
</dbReference>
<sequence length="132" mass="15473">MSNLFSLIKNSIHDFYQANELVSLKYREQIDLRQFDDKINDALMFVFGEDFEHVHIGPGFYAYKLNGRLATRQEKARLGRLIVRRIPELIPAIKSYPLSEPEQLRSCRKLFQSVKAKKRLTEIEALIAALYR</sequence>